<gene>
    <name evidence="1" type="ORF">FFL34_13000</name>
</gene>
<protein>
    <submittedName>
        <fullName evidence="1">DUF3231 family protein</fullName>
    </submittedName>
</protein>
<dbReference type="Pfam" id="PF11553">
    <property type="entry name" value="DUF3231"/>
    <property type="match status" value="1"/>
</dbReference>
<dbReference type="OrthoDB" id="1934429at2"/>
<organism evidence="1 2">
    <name type="scientific">Lentibacillus cibarius</name>
    <dbReference type="NCBI Taxonomy" id="2583219"/>
    <lineage>
        <taxon>Bacteria</taxon>
        <taxon>Bacillati</taxon>
        <taxon>Bacillota</taxon>
        <taxon>Bacilli</taxon>
        <taxon>Bacillales</taxon>
        <taxon>Bacillaceae</taxon>
        <taxon>Lentibacillus</taxon>
    </lineage>
</organism>
<reference evidence="1 2" key="1">
    <citation type="submission" date="2019-05" db="EMBL/GenBank/DDBJ databases">
        <title>Genomic analysis of Lentibacillus sp. NKC220-2.</title>
        <authorList>
            <person name="Oh Y.J."/>
        </authorList>
    </citation>
    <scope>NUCLEOTIDE SEQUENCE [LARGE SCALE GENOMIC DNA]</scope>
    <source>
        <strain evidence="1 2">NKC220-2</strain>
    </source>
</reference>
<dbReference type="EMBL" id="VCIA01000001">
    <property type="protein sequence ID" value="TMN22902.1"/>
    <property type="molecule type" value="Genomic_DNA"/>
</dbReference>
<dbReference type="AlphaFoldDB" id="A0A5S3QLT6"/>
<dbReference type="Gene3D" id="1.20.1260.10">
    <property type="match status" value="1"/>
</dbReference>
<dbReference type="Proteomes" id="UP000306980">
    <property type="component" value="Unassembled WGS sequence"/>
</dbReference>
<accession>A0A5S3QLT6</accession>
<evidence type="ECO:0000313" key="1">
    <source>
        <dbReference type="EMBL" id="TMN22902.1"/>
    </source>
</evidence>
<comment type="caution">
    <text evidence="1">The sequence shown here is derived from an EMBL/GenBank/DDBJ whole genome shotgun (WGS) entry which is preliminary data.</text>
</comment>
<name>A0A5S3QLT6_9BACI</name>
<evidence type="ECO:0000313" key="2">
    <source>
        <dbReference type="Proteomes" id="UP000306980"/>
    </source>
</evidence>
<sequence length="173" mass="19067">MGMFSGNQKQEPMHYGEVFGVWSALTLAKGQLTAYQVYYNHAGDEDLKEFIKDMVENVIKPAIEENESLLKQNSVGLPVAPPERSQANREDIPVGARVMDPEISAAISKDIAEGLVADSMLIGQCIREDIAAMYGQFHMKKAQMGAKLLKMNKAKGWLISPPAHKTSKTNESD</sequence>
<proteinExistence type="predicted"/>
<dbReference type="RefSeq" id="WP_138603798.1">
    <property type="nucleotide sequence ID" value="NZ_VCIA01000001.1"/>
</dbReference>
<dbReference type="InterPro" id="IPR021617">
    <property type="entry name" value="DUF3231"/>
</dbReference>
<dbReference type="InterPro" id="IPR012347">
    <property type="entry name" value="Ferritin-like"/>
</dbReference>